<dbReference type="AlphaFoldDB" id="K9ZQK4"/>
<dbReference type="RefSeq" id="WP_015217248.1">
    <property type="nucleotide sequence ID" value="NC_019771.1"/>
</dbReference>
<dbReference type="EMBL" id="CP003659">
    <property type="protein sequence ID" value="AFZ60635.1"/>
    <property type="molecule type" value="Genomic_DNA"/>
</dbReference>
<dbReference type="eggNOG" id="COG4113">
    <property type="taxonomic scope" value="Bacteria"/>
</dbReference>
<sequence>MSKSYFIYLDVCCLNRPFDDWSYDRNRLEGEAVIKIFKLVKSGKYKLVSSEAIQAELRKMTNIDKLKEIRELLKLVDYQIVLNEEIDQRSQELEQLGFSLYDSFHVACAEYAKIDVLLTTDDRLLKKAIKYRNILQVQLENPVTWLMNSFLLTGDDENDTD</sequence>
<evidence type="ECO:0000313" key="3">
    <source>
        <dbReference type="Proteomes" id="UP000010474"/>
    </source>
</evidence>
<gene>
    <name evidence="2" type="ordered locus">Anacy_5309</name>
</gene>
<dbReference type="InterPro" id="IPR002716">
    <property type="entry name" value="PIN_dom"/>
</dbReference>
<dbReference type="OrthoDB" id="5624224at2"/>
<dbReference type="SUPFAM" id="SSF88723">
    <property type="entry name" value="PIN domain-like"/>
    <property type="match status" value="1"/>
</dbReference>
<dbReference type="Gene3D" id="3.40.50.1010">
    <property type="entry name" value="5'-nuclease"/>
    <property type="match status" value="1"/>
</dbReference>
<evidence type="ECO:0000313" key="2">
    <source>
        <dbReference type="EMBL" id="AFZ60635.1"/>
    </source>
</evidence>
<protein>
    <recommendedName>
        <fullName evidence="1">PIN domain-containing protein</fullName>
    </recommendedName>
</protein>
<dbReference type="HOGENOM" id="CLU_111934_0_0_3"/>
<dbReference type="InterPro" id="IPR029060">
    <property type="entry name" value="PIN-like_dom_sf"/>
</dbReference>
<dbReference type="PATRIC" id="fig|272123.3.peg.5764"/>
<reference evidence="3" key="1">
    <citation type="journal article" date="2013" name="Proc. Natl. Acad. Sci. U.S.A.">
        <title>Improving the coverage of the cyanobacterial phylum using diversity-driven genome sequencing.</title>
        <authorList>
            <person name="Shih P.M."/>
            <person name="Wu D."/>
            <person name="Latifi A."/>
            <person name="Axen S.D."/>
            <person name="Fewer D.P."/>
            <person name="Talla E."/>
            <person name="Calteau A."/>
            <person name="Cai F."/>
            <person name="Tandeau de Marsac N."/>
            <person name="Rippka R."/>
            <person name="Herdman M."/>
            <person name="Sivonen K."/>
            <person name="Coursin T."/>
            <person name="Laurent T."/>
            <person name="Goodwin L."/>
            <person name="Nolan M."/>
            <person name="Davenport K.W."/>
            <person name="Han C.S."/>
            <person name="Rubin E.M."/>
            <person name="Eisen J.A."/>
            <person name="Woyke T."/>
            <person name="Gugger M."/>
            <person name="Kerfeld C.A."/>
        </authorList>
    </citation>
    <scope>NUCLEOTIDE SEQUENCE [LARGE SCALE GENOMIC DNA]</scope>
    <source>
        <strain evidence="3">ATCC 27899 / PCC 7122</strain>
    </source>
</reference>
<proteinExistence type="predicted"/>
<evidence type="ECO:0000259" key="1">
    <source>
        <dbReference type="Pfam" id="PF01850"/>
    </source>
</evidence>
<name>K9ZQK4_ANACC</name>
<dbReference type="Proteomes" id="UP000010474">
    <property type="component" value="Chromosome"/>
</dbReference>
<dbReference type="KEGG" id="acy:Anacy_5309"/>
<dbReference type="STRING" id="272123.Anacy_5309"/>
<feature type="domain" description="PIN" evidence="1">
    <location>
        <begin position="40"/>
        <end position="128"/>
    </location>
</feature>
<dbReference type="Pfam" id="PF01850">
    <property type="entry name" value="PIN"/>
    <property type="match status" value="1"/>
</dbReference>
<accession>K9ZQK4</accession>
<organism evidence="2 3">
    <name type="scientific">Anabaena cylindrica (strain ATCC 27899 / PCC 7122)</name>
    <dbReference type="NCBI Taxonomy" id="272123"/>
    <lineage>
        <taxon>Bacteria</taxon>
        <taxon>Bacillati</taxon>
        <taxon>Cyanobacteriota</taxon>
        <taxon>Cyanophyceae</taxon>
        <taxon>Nostocales</taxon>
        <taxon>Nostocaceae</taxon>
        <taxon>Anabaena</taxon>
    </lineage>
</organism>
<keyword evidence="3" id="KW-1185">Reference proteome</keyword>